<dbReference type="InterPro" id="IPR051622">
    <property type="entry name" value="R-tyr_protein_phosphatases"/>
</dbReference>
<feature type="non-terminal residue" evidence="5">
    <location>
        <position position="212"/>
    </location>
</feature>
<accession>A0ABM0MR97</accession>
<feature type="non-terminal residue" evidence="5">
    <location>
        <position position="1"/>
    </location>
</feature>
<feature type="domain" description="Fibronectin type-III" evidence="3">
    <location>
        <begin position="114"/>
        <end position="212"/>
    </location>
</feature>
<dbReference type="GeneID" id="102802320"/>
<evidence type="ECO:0000259" key="3">
    <source>
        <dbReference type="PROSITE" id="PS50853"/>
    </source>
</evidence>
<organism evidence="4 5">
    <name type="scientific">Saccoglossus kowalevskii</name>
    <name type="common">Acorn worm</name>
    <dbReference type="NCBI Taxonomy" id="10224"/>
    <lineage>
        <taxon>Eukaryota</taxon>
        <taxon>Metazoa</taxon>
        <taxon>Hemichordata</taxon>
        <taxon>Enteropneusta</taxon>
        <taxon>Harrimaniidae</taxon>
        <taxon>Saccoglossus</taxon>
    </lineage>
</organism>
<dbReference type="InterPro" id="IPR036116">
    <property type="entry name" value="FN3_sf"/>
</dbReference>
<dbReference type="SUPFAM" id="SSF49265">
    <property type="entry name" value="Fibronectin type III"/>
    <property type="match status" value="1"/>
</dbReference>
<evidence type="ECO:0000313" key="5">
    <source>
        <dbReference type="RefSeq" id="XP_006822538.1"/>
    </source>
</evidence>
<keyword evidence="1" id="KW-0677">Repeat</keyword>
<evidence type="ECO:0000313" key="4">
    <source>
        <dbReference type="Proteomes" id="UP000694865"/>
    </source>
</evidence>
<dbReference type="Gene3D" id="2.60.40.10">
    <property type="entry name" value="Immunoglobulins"/>
    <property type="match status" value="1"/>
</dbReference>
<dbReference type="InterPro" id="IPR003961">
    <property type="entry name" value="FN3_dom"/>
</dbReference>
<sequence>NPNYPTIKSIASTGLKRITIEIQFPAIGEIKCNYNGTNGYVDLIKVKLKKTNTENTYQTKIIYILGQIKRIQYFDVTDNELLPYTEYDVIVILANRNEESDSSGKAVVRMVEDVPSQPRNVTLDPAVFFITVQWLIPEPANGKITGYQITNWIYNNPSTLKSLEITDDLLDVMKYQITDLEYDVRYSVKVKASTSVGYGIASSEVSITTAET</sequence>
<reference evidence="5" key="1">
    <citation type="submission" date="2025-08" db="UniProtKB">
        <authorList>
            <consortium name="RefSeq"/>
        </authorList>
    </citation>
    <scope>IDENTIFICATION</scope>
    <source>
        <tissue evidence="5">Testes</tissue>
    </source>
</reference>
<dbReference type="PANTHER" id="PTHR24051">
    <property type="entry name" value="SUSHI DOMAIN-CONTAINING PROTEIN 1"/>
    <property type="match status" value="1"/>
</dbReference>
<evidence type="ECO:0000256" key="2">
    <source>
        <dbReference type="ARBA" id="ARBA00023157"/>
    </source>
</evidence>
<gene>
    <name evidence="5" type="primary">LOC102802320</name>
</gene>
<dbReference type="InterPro" id="IPR013783">
    <property type="entry name" value="Ig-like_fold"/>
</dbReference>
<dbReference type="RefSeq" id="XP_006822538.1">
    <property type="nucleotide sequence ID" value="XM_006822475.1"/>
</dbReference>
<dbReference type="PROSITE" id="PS50853">
    <property type="entry name" value="FN3"/>
    <property type="match status" value="1"/>
</dbReference>
<keyword evidence="2" id="KW-1015">Disulfide bond</keyword>
<protein>
    <submittedName>
        <fullName evidence="5">Tyrosine-protein phosphatase Lar-like</fullName>
    </submittedName>
</protein>
<keyword evidence="4" id="KW-1185">Reference proteome</keyword>
<proteinExistence type="predicted"/>
<evidence type="ECO:0000256" key="1">
    <source>
        <dbReference type="ARBA" id="ARBA00022737"/>
    </source>
</evidence>
<name>A0ABM0MR97_SACKO</name>
<dbReference type="PANTHER" id="PTHR24051:SF9">
    <property type="entry name" value="FIBRONECTIN TYPE-III DOMAIN-CONTAINING PROTEIN"/>
    <property type="match status" value="1"/>
</dbReference>
<dbReference type="Pfam" id="PF00041">
    <property type="entry name" value="fn3"/>
    <property type="match status" value="1"/>
</dbReference>
<dbReference type="CDD" id="cd00063">
    <property type="entry name" value="FN3"/>
    <property type="match status" value="1"/>
</dbReference>
<dbReference type="Proteomes" id="UP000694865">
    <property type="component" value="Unplaced"/>
</dbReference>
<dbReference type="SMART" id="SM00060">
    <property type="entry name" value="FN3"/>
    <property type="match status" value="2"/>
</dbReference>